<feature type="domain" description="Death" evidence="2">
    <location>
        <begin position="81"/>
        <end position="150"/>
    </location>
</feature>
<dbReference type="PANTHER" id="PTHR15077:SF12">
    <property type="entry name" value="DEATH DOMAIN-CONTAINING PROTEIN"/>
    <property type="match status" value="1"/>
</dbReference>
<comment type="caution">
    <text evidence="3">The sequence shown here is derived from an EMBL/GenBank/DDBJ whole genome shotgun (WGS) entry which is preliminary data.</text>
</comment>
<protein>
    <submittedName>
        <fullName evidence="3">Putative receptor-interacting serine/threonine-protein kinase 1-like</fullName>
    </submittedName>
</protein>
<dbReference type="GO" id="GO:0007165">
    <property type="term" value="P:signal transduction"/>
    <property type="evidence" value="ECO:0007669"/>
    <property type="project" value="InterPro"/>
</dbReference>
<dbReference type="Pfam" id="PF00531">
    <property type="entry name" value="Death"/>
    <property type="match status" value="1"/>
</dbReference>
<dbReference type="EMBL" id="MRZV01001905">
    <property type="protein sequence ID" value="PIK35429.1"/>
    <property type="molecule type" value="Genomic_DNA"/>
</dbReference>
<evidence type="ECO:0000259" key="2">
    <source>
        <dbReference type="PROSITE" id="PS50017"/>
    </source>
</evidence>
<dbReference type="GO" id="GO:0016301">
    <property type="term" value="F:kinase activity"/>
    <property type="evidence" value="ECO:0007669"/>
    <property type="project" value="UniProtKB-KW"/>
</dbReference>
<keyword evidence="3" id="KW-0675">Receptor</keyword>
<evidence type="ECO:0000313" key="3">
    <source>
        <dbReference type="EMBL" id="PIK35429.1"/>
    </source>
</evidence>
<dbReference type="InterPro" id="IPR000488">
    <property type="entry name" value="Death_dom"/>
</dbReference>
<evidence type="ECO:0000313" key="4">
    <source>
        <dbReference type="Proteomes" id="UP000230750"/>
    </source>
</evidence>
<evidence type="ECO:0000256" key="1">
    <source>
        <dbReference type="SAM" id="MobiDB-lite"/>
    </source>
</evidence>
<gene>
    <name evidence="3" type="ORF">BSL78_27747</name>
</gene>
<feature type="region of interest" description="Disordered" evidence="1">
    <location>
        <begin position="154"/>
        <end position="200"/>
    </location>
</feature>
<feature type="compositionally biased region" description="Acidic residues" evidence="1">
    <location>
        <begin position="186"/>
        <end position="196"/>
    </location>
</feature>
<dbReference type="PROSITE" id="PS50017">
    <property type="entry name" value="DEATH_DOMAIN"/>
    <property type="match status" value="1"/>
</dbReference>
<name>A0A2G8JI75_STIJA</name>
<dbReference type="Gene3D" id="1.10.533.10">
    <property type="entry name" value="Death Domain, Fas"/>
    <property type="match status" value="1"/>
</dbReference>
<dbReference type="SMART" id="SM00005">
    <property type="entry name" value="DEATH"/>
    <property type="match status" value="1"/>
</dbReference>
<accession>A0A2G8JI75</accession>
<reference evidence="3 4" key="1">
    <citation type="journal article" date="2017" name="PLoS Biol.">
        <title>The sea cucumber genome provides insights into morphological evolution and visceral regeneration.</title>
        <authorList>
            <person name="Zhang X."/>
            <person name="Sun L."/>
            <person name="Yuan J."/>
            <person name="Sun Y."/>
            <person name="Gao Y."/>
            <person name="Zhang L."/>
            <person name="Li S."/>
            <person name="Dai H."/>
            <person name="Hamel J.F."/>
            <person name="Liu C."/>
            <person name="Yu Y."/>
            <person name="Liu S."/>
            <person name="Lin W."/>
            <person name="Guo K."/>
            <person name="Jin S."/>
            <person name="Xu P."/>
            <person name="Storey K.B."/>
            <person name="Huan P."/>
            <person name="Zhang T."/>
            <person name="Zhou Y."/>
            <person name="Zhang J."/>
            <person name="Lin C."/>
            <person name="Li X."/>
            <person name="Xing L."/>
            <person name="Huo D."/>
            <person name="Sun M."/>
            <person name="Wang L."/>
            <person name="Mercier A."/>
            <person name="Li F."/>
            <person name="Yang H."/>
            <person name="Xiang J."/>
        </authorList>
    </citation>
    <scope>NUCLEOTIDE SEQUENCE [LARGE SCALE GENOMIC DNA]</scope>
    <source>
        <strain evidence="3">Shaxun</strain>
        <tissue evidence="3">Muscle</tissue>
    </source>
</reference>
<dbReference type="OrthoDB" id="5987002at2759"/>
<proteinExistence type="predicted"/>
<sequence length="217" mass="25090">MEEVEHIAGPIHPMYKQVALQDEVEDSTASSSDKLLAGLSQSQKRTCDECLTVKKPLENIDEEVRIDTLLDLSEEIQNEQKNLGRKLGLDESKLYQLERDYINQGHKETVYQMLLTWKRRIGSQATHRVLGEALKAVGRRDLQEKLYVQAMKQHKNYRTSTPRAAIHPEENEDTLDYERNENNNNGDDDNYNDSDSDTYNADTLHYDTKMIENISNM</sequence>
<keyword evidence="3" id="KW-0808">Transferase</keyword>
<dbReference type="SUPFAM" id="SSF47986">
    <property type="entry name" value="DEATH domain"/>
    <property type="match status" value="1"/>
</dbReference>
<dbReference type="InterPro" id="IPR016729">
    <property type="entry name" value="FADD"/>
</dbReference>
<dbReference type="AlphaFoldDB" id="A0A2G8JI75"/>
<dbReference type="CDD" id="cd01670">
    <property type="entry name" value="Death"/>
    <property type="match status" value="1"/>
</dbReference>
<dbReference type="STRING" id="307972.A0A2G8JI75"/>
<organism evidence="3 4">
    <name type="scientific">Stichopus japonicus</name>
    <name type="common">Sea cucumber</name>
    <dbReference type="NCBI Taxonomy" id="307972"/>
    <lineage>
        <taxon>Eukaryota</taxon>
        <taxon>Metazoa</taxon>
        <taxon>Echinodermata</taxon>
        <taxon>Eleutherozoa</taxon>
        <taxon>Echinozoa</taxon>
        <taxon>Holothuroidea</taxon>
        <taxon>Aspidochirotacea</taxon>
        <taxon>Aspidochirotida</taxon>
        <taxon>Stichopodidae</taxon>
        <taxon>Apostichopus</taxon>
    </lineage>
</organism>
<keyword evidence="4" id="KW-1185">Reference proteome</keyword>
<dbReference type="Proteomes" id="UP000230750">
    <property type="component" value="Unassembled WGS sequence"/>
</dbReference>
<dbReference type="PANTHER" id="PTHR15077">
    <property type="entry name" value="FAS-ASSOCIATING DEATH DOMAIN-CONTAINING PROTEIN FADD"/>
    <property type="match status" value="1"/>
</dbReference>
<keyword evidence="3" id="KW-0418">Kinase</keyword>
<dbReference type="InterPro" id="IPR011029">
    <property type="entry name" value="DEATH-like_dom_sf"/>
</dbReference>